<keyword evidence="3" id="KW-1185">Reference proteome</keyword>
<dbReference type="OrthoDB" id="5335812at2759"/>
<reference evidence="2" key="1">
    <citation type="submission" date="2020-03" db="EMBL/GenBank/DDBJ databases">
        <title>Draft Genome Sequence of Cylindrodendrum hubeiense.</title>
        <authorList>
            <person name="Buettner E."/>
            <person name="Kellner H."/>
        </authorList>
    </citation>
    <scope>NUCLEOTIDE SEQUENCE</scope>
    <source>
        <strain evidence="2">IHI 201604</strain>
    </source>
</reference>
<sequence>MSMQFQHPFQESQFDIFDWYPKFQSCQRYFLDHAQHSGPVQAVGAFVNILLPFQTPSPSSPAPIRTTPPAVPASARATGSVRPPIGSEVSIIPYIRRLVVTGFDSPAVLHGFFGDDWLQGIGPVHETERRNFLFAAKSDSWLGVKSHYDMADGQTVPFLRPLQHVTEEEIQGAESNWSEWLAMQDWMLGPRAPPRRWRASCEGEE</sequence>
<evidence type="ECO:0000313" key="2">
    <source>
        <dbReference type="EMBL" id="KAF7545289.1"/>
    </source>
</evidence>
<dbReference type="AlphaFoldDB" id="A0A9P5GZS6"/>
<dbReference type="PANTHER" id="PTHR42087">
    <property type="entry name" value="ILP IS AN APOPTOSIS INHIBITOR"/>
    <property type="match status" value="1"/>
</dbReference>
<dbReference type="InterPro" id="IPR053267">
    <property type="entry name" value="Verrucosidin_biosynth-assoc"/>
</dbReference>
<gene>
    <name evidence="2" type="ORF">G7Z17_g9294</name>
</gene>
<feature type="region of interest" description="Disordered" evidence="1">
    <location>
        <begin position="57"/>
        <end position="79"/>
    </location>
</feature>
<proteinExistence type="predicted"/>
<evidence type="ECO:0000313" key="3">
    <source>
        <dbReference type="Proteomes" id="UP000722485"/>
    </source>
</evidence>
<comment type="caution">
    <text evidence="2">The sequence shown here is derived from an EMBL/GenBank/DDBJ whole genome shotgun (WGS) entry which is preliminary data.</text>
</comment>
<name>A0A9P5GZS6_9HYPO</name>
<organism evidence="2 3">
    <name type="scientific">Cylindrodendrum hubeiense</name>
    <dbReference type="NCBI Taxonomy" id="595255"/>
    <lineage>
        <taxon>Eukaryota</taxon>
        <taxon>Fungi</taxon>
        <taxon>Dikarya</taxon>
        <taxon>Ascomycota</taxon>
        <taxon>Pezizomycotina</taxon>
        <taxon>Sordariomycetes</taxon>
        <taxon>Hypocreomycetidae</taxon>
        <taxon>Hypocreales</taxon>
        <taxon>Nectriaceae</taxon>
        <taxon>Cylindrodendrum</taxon>
    </lineage>
</organism>
<evidence type="ECO:0008006" key="4">
    <source>
        <dbReference type="Google" id="ProtNLM"/>
    </source>
</evidence>
<accession>A0A9P5GZS6</accession>
<evidence type="ECO:0000256" key="1">
    <source>
        <dbReference type="SAM" id="MobiDB-lite"/>
    </source>
</evidence>
<protein>
    <recommendedName>
        <fullName evidence="4">Ilp is an apoptosis inhibitor</fullName>
    </recommendedName>
</protein>
<dbReference type="PANTHER" id="PTHR42087:SF1">
    <property type="entry name" value="ILP IS AN APOPTOSIS INHIBITOR"/>
    <property type="match status" value="1"/>
</dbReference>
<dbReference type="Proteomes" id="UP000722485">
    <property type="component" value="Unassembled WGS sequence"/>
</dbReference>
<dbReference type="EMBL" id="JAANBB010000261">
    <property type="protein sequence ID" value="KAF7545289.1"/>
    <property type="molecule type" value="Genomic_DNA"/>
</dbReference>